<dbReference type="EMBL" id="JAYKXN010000001">
    <property type="protein sequence ID" value="KAK7317880.1"/>
    <property type="molecule type" value="Genomic_DNA"/>
</dbReference>
<sequence length="99" mass="11048">MSAKDTPSTHVVIAFDRDDVSPSRPMEPTLPYVCDVKVIASTNQRYGDPPRPLMVDKLDKLSARQYIPILVEDKDAEEDPDEKPINIIRGLTGVMIPTL</sequence>
<comment type="caution">
    <text evidence="1">The sequence shown here is derived from an EMBL/GenBank/DDBJ whole genome shotgun (WGS) entry which is preliminary data.</text>
</comment>
<protein>
    <submittedName>
        <fullName evidence="1">Uncharacterized protein</fullName>
    </submittedName>
</protein>
<reference evidence="1 2" key="1">
    <citation type="submission" date="2024-01" db="EMBL/GenBank/DDBJ databases">
        <title>The genomes of 5 underutilized Papilionoideae crops provide insights into root nodulation and disease resistance.</title>
        <authorList>
            <person name="Yuan L."/>
        </authorList>
    </citation>
    <scope>NUCLEOTIDE SEQUENCE [LARGE SCALE GENOMIC DNA]</scope>
    <source>
        <strain evidence="1">LY-2023</strain>
        <tissue evidence="1">Leaf</tissue>
    </source>
</reference>
<proteinExistence type="predicted"/>
<organism evidence="1 2">
    <name type="scientific">Clitoria ternatea</name>
    <name type="common">Butterfly pea</name>
    <dbReference type="NCBI Taxonomy" id="43366"/>
    <lineage>
        <taxon>Eukaryota</taxon>
        <taxon>Viridiplantae</taxon>
        <taxon>Streptophyta</taxon>
        <taxon>Embryophyta</taxon>
        <taxon>Tracheophyta</taxon>
        <taxon>Spermatophyta</taxon>
        <taxon>Magnoliopsida</taxon>
        <taxon>eudicotyledons</taxon>
        <taxon>Gunneridae</taxon>
        <taxon>Pentapetalae</taxon>
        <taxon>rosids</taxon>
        <taxon>fabids</taxon>
        <taxon>Fabales</taxon>
        <taxon>Fabaceae</taxon>
        <taxon>Papilionoideae</taxon>
        <taxon>50 kb inversion clade</taxon>
        <taxon>NPAAA clade</taxon>
        <taxon>indigoferoid/millettioid clade</taxon>
        <taxon>Phaseoleae</taxon>
        <taxon>Clitoria</taxon>
    </lineage>
</organism>
<gene>
    <name evidence="1" type="ORF">RJT34_02470</name>
</gene>
<accession>A0AAN9KHU4</accession>
<evidence type="ECO:0000313" key="1">
    <source>
        <dbReference type="EMBL" id="KAK7317880.1"/>
    </source>
</evidence>
<name>A0AAN9KHU4_CLITE</name>
<dbReference type="AlphaFoldDB" id="A0AAN9KHU4"/>
<dbReference type="Proteomes" id="UP001359559">
    <property type="component" value="Unassembled WGS sequence"/>
</dbReference>
<keyword evidence="2" id="KW-1185">Reference proteome</keyword>
<evidence type="ECO:0000313" key="2">
    <source>
        <dbReference type="Proteomes" id="UP001359559"/>
    </source>
</evidence>